<gene>
    <name evidence="1" type="ORF">BURPS1710A_A0721</name>
</gene>
<reference evidence="1" key="1">
    <citation type="submission" date="2009-05" db="EMBL/GenBank/DDBJ databases">
        <authorList>
            <person name="Harkins D.M."/>
            <person name="DeShazer D."/>
            <person name="Woods D.E."/>
            <person name="Brinkac L.M."/>
            <person name="Brown K.A."/>
            <person name="Hung G.C."/>
            <person name="Tuanyok A."/>
            <person name="Zhang B."/>
            <person name="Nierman W.C."/>
        </authorList>
    </citation>
    <scope>NUCLEOTIDE SEQUENCE [LARGE SCALE GENOMIC DNA]</scope>
    <source>
        <strain evidence="1">1710a</strain>
    </source>
</reference>
<name>A0A0E1W4L5_BURPE</name>
<organism evidence="1">
    <name type="scientific">Burkholderia pseudomallei 1710a</name>
    <dbReference type="NCBI Taxonomy" id="320371"/>
    <lineage>
        <taxon>Bacteria</taxon>
        <taxon>Pseudomonadati</taxon>
        <taxon>Pseudomonadota</taxon>
        <taxon>Betaproteobacteria</taxon>
        <taxon>Burkholderiales</taxon>
        <taxon>Burkholderiaceae</taxon>
        <taxon>Burkholderia</taxon>
        <taxon>pseudomallei group</taxon>
    </lineage>
</organism>
<sequence>MVTMFERDALRSESECGVIFDIRSKIGFLIELKALKKYRPEYMLSSYQLSQVFIGNRRGIENGREEWMPETV</sequence>
<accession>A0A0E1W4L5</accession>
<dbReference type="Proteomes" id="UP000001812">
    <property type="component" value="Chromosome II"/>
</dbReference>
<dbReference type="EMBL" id="CM000833">
    <property type="protein sequence ID" value="EET04612.1"/>
    <property type="molecule type" value="Genomic_DNA"/>
</dbReference>
<dbReference type="AlphaFoldDB" id="A0A0E1W4L5"/>
<dbReference type="HOGENOM" id="CLU_175344_0_0_4"/>
<proteinExistence type="predicted"/>
<protein>
    <submittedName>
        <fullName evidence="1">Uncharacterized protein</fullName>
    </submittedName>
</protein>
<evidence type="ECO:0000313" key="1">
    <source>
        <dbReference type="EMBL" id="EET04612.1"/>
    </source>
</evidence>